<accession>A0A1G6XG07</accession>
<dbReference type="RefSeq" id="WP_093033005.1">
    <property type="nucleotide sequence ID" value="NZ_FMZV01000010.1"/>
</dbReference>
<dbReference type="InterPro" id="IPR008767">
    <property type="entry name" value="Phage_SPP1_head-tail_adaptor"/>
</dbReference>
<dbReference type="OrthoDB" id="7570189at2"/>
<dbReference type="EMBL" id="FMZV01000010">
    <property type="protein sequence ID" value="SDD76257.1"/>
    <property type="molecule type" value="Genomic_DNA"/>
</dbReference>
<dbReference type="Proteomes" id="UP000199628">
    <property type="component" value="Unassembled WGS sequence"/>
</dbReference>
<gene>
    <name evidence="1" type="ORF">SAMN04488239_11052</name>
</gene>
<reference evidence="2" key="1">
    <citation type="submission" date="2016-10" db="EMBL/GenBank/DDBJ databases">
        <authorList>
            <person name="Varghese N."/>
            <person name="Submissions S."/>
        </authorList>
    </citation>
    <scope>NUCLEOTIDE SEQUENCE [LARGE SCALE GENOMIC DNA]</scope>
    <source>
        <strain evidence="2">CGMCC 1.9108</strain>
    </source>
</reference>
<dbReference type="AlphaFoldDB" id="A0A1G6XG07"/>
<proteinExistence type="predicted"/>
<dbReference type="STRING" id="639004.SAMN04488239_11052"/>
<dbReference type="Gene3D" id="2.40.10.270">
    <property type="entry name" value="Bacteriophage SPP1 head-tail adaptor protein"/>
    <property type="match status" value="1"/>
</dbReference>
<dbReference type="InterPro" id="IPR038666">
    <property type="entry name" value="SSP1_head-tail_sf"/>
</dbReference>
<organism evidence="1 2">
    <name type="scientific">Ruegeria marina</name>
    <dbReference type="NCBI Taxonomy" id="639004"/>
    <lineage>
        <taxon>Bacteria</taxon>
        <taxon>Pseudomonadati</taxon>
        <taxon>Pseudomonadota</taxon>
        <taxon>Alphaproteobacteria</taxon>
        <taxon>Rhodobacterales</taxon>
        <taxon>Roseobacteraceae</taxon>
        <taxon>Ruegeria</taxon>
    </lineage>
</organism>
<keyword evidence="2" id="KW-1185">Reference proteome</keyword>
<protein>
    <submittedName>
        <fullName evidence="1">Phage head-tail adaptor, putative, SPP1 family</fullName>
    </submittedName>
</protein>
<evidence type="ECO:0000313" key="1">
    <source>
        <dbReference type="EMBL" id="SDD76257.1"/>
    </source>
</evidence>
<dbReference type="Pfam" id="PF05521">
    <property type="entry name" value="Phage_HCP"/>
    <property type="match status" value="1"/>
</dbReference>
<sequence>MKAPHLNRRLALETPARVADGAGGFSESWDVLGTLWAEVNARSGTERFEAGAPRSRVAYRITVRAAPQGSSMRPAPEQRFTEGGRAFVIRAVAEHDPAGRFLTCFADEEVAA</sequence>
<name>A0A1G6XG07_9RHOB</name>
<dbReference type="NCBIfam" id="TIGR01563">
    <property type="entry name" value="gp16_SPP1"/>
    <property type="match status" value="1"/>
</dbReference>
<evidence type="ECO:0000313" key="2">
    <source>
        <dbReference type="Proteomes" id="UP000199628"/>
    </source>
</evidence>